<gene>
    <name evidence="2" type="ORF">MFMK1_000544</name>
</gene>
<organism evidence="2 3">
    <name type="scientific">Metallumcola ferriviriculae</name>
    <dbReference type="NCBI Taxonomy" id="3039180"/>
    <lineage>
        <taxon>Bacteria</taxon>
        <taxon>Bacillati</taxon>
        <taxon>Bacillota</taxon>
        <taxon>Clostridia</taxon>
        <taxon>Neomoorellales</taxon>
        <taxon>Desulfitibacteraceae</taxon>
        <taxon>Metallumcola</taxon>
    </lineage>
</organism>
<evidence type="ECO:0000313" key="3">
    <source>
        <dbReference type="Proteomes" id="UP001329915"/>
    </source>
</evidence>
<dbReference type="InterPro" id="IPR025235">
    <property type="entry name" value="DUF4178"/>
</dbReference>
<feature type="domain" description="DUF4178" evidence="1">
    <location>
        <begin position="26"/>
        <end position="159"/>
    </location>
</feature>
<dbReference type="AlphaFoldDB" id="A0AAU0UIZ0"/>
<proteinExistence type="predicted"/>
<dbReference type="Pfam" id="PF13785">
    <property type="entry name" value="DUF4178"/>
    <property type="match status" value="1"/>
</dbReference>
<sequence length="168" mass="19380">MGFFKKVFGGGDKGKPVVQRNALNLKVGDIVSYDLEDYVVIGVLEYNDEGWVWRDYHLESEGKHIWLSAEQDDELYLGIFEKIKMPLEKPEKRITYDGVHFELDEASTARITVVEGQVGARVGNEVRYWDYCDDEEEKFISIENWDGDFECSYGFEIDPHEVSFMAGS</sequence>
<evidence type="ECO:0000259" key="1">
    <source>
        <dbReference type="Pfam" id="PF13785"/>
    </source>
</evidence>
<dbReference type="EMBL" id="CP121694">
    <property type="protein sequence ID" value="WRO20754.1"/>
    <property type="molecule type" value="Genomic_DNA"/>
</dbReference>
<dbReference type="KEGG" id="dbc:MFMK1_000544"/>
<reference evidence="2 3" key="1">
    <citation type="submission" date="2023-04" db="EMBL/GenBank/DDBJ databases">
        <authorList>
            <person name="Hsu D."/>
        </authorList>
    </citation>
    <scope>NUCLEOTIDE SEQUENCE [LARGE SCALE GENOMIC DNA]</scope>
    <source>
        <strain evidence="2 3">MK1</strain>
    </source>
</reference>
<protein>
    <submittedName>
        <fullName evidence="2">DUF4178 domain-containing protein</fullName>
    </submittedName>
</protein>
<evidence type="ECO:0000313" key="2">
    <source>
        <dbReference type="EMBL" id="WRO20754.1"/>
    </source>
</evidence>
<dbReference type="Proteomes" id="UP001329915">
    <property type="component" value="Chromosome"/>
</dbReference>
<keyword evidence="3" id="KW-1185">Reference proteome</keyword>
<accession>A0AAU0UIZ0</accession>
<dbReference type="RefSeq" id="WP_366923635.1">
    <property type="nucleotide sequence ID" value="NZ_CP121694.1"/>
</dbReference>
<name>A0AAU0UIZ0_9FIRM</name>